<evidence type="ECO:0000313" key="2">
    <source>
        <dbReference type="EMBL" id="GGH74511.1"/>
    </source>
</evidence>
<protein>
    <recommendedName>
        <fullName evidence="1">DinB-like domain-containing protein</fullName>
    </recommendedName>
</protein>
<accession>A0ABQ1ZR39</accession>
<dbReference type="InterPro" id="IPR034660">
    <property type="entry name" value="DinB/YfiT-like"/>
</dbReference>
<dbReference type="Pfam" id="PF12867">
    <property type="entry name" value="DinB_2"/>
    <property type="match status" value="1"/>
</dbReference>
<sequence>MSESVIEDFLGTHARLTQAIEGLDEQRLIRKAASNSWSVTEVLGHLADHSIVVSFRIREVLAGSQQTLPAFAQDEWVENQHTNAGSAEDILDFFQAQLRYNGLLLRRLEPHEWEKSGVNAQGNTVSIADIVRGFSAHVDRHLGQIDRIKAAQAAASKA</sequence>
<name>A0ABQ1ZR39_9BACL</name>
<dbReference type="Proteomes" id="UP000605427">
    <property type="component" value="Unassembled WGS sequence"/>
</dbReference>
<evidence type="ECO:0000259" key="1">
    <source>
        <dbReference type="Pfam" id="PF12867"/>
    </source>
</evidence>
<dbReference type="RefSeq" id="WP_172247149.1">
    <property type="nucleotide sequence ID" value="NZ_BMDD01000001.1"/>
</dbReference>
<organism evidence="2 3">
    <name type="scientific">Saccharibacillus endophyticus</name>
    <dbReference type="NCBI Taxonomy" id="2060666"/>
    <lineage>
        <taxon>Bacteria</taxon>
        <taxon>Bacillati</taxon>
        <taxon>Bacillota</taxon>
        <taxon>Bacilli</taxon>
        <taxon>Bacillales</taxon>
        <taxon>Paenibacillaceae</taxon>
        <taxon>Saccharibacillus</taxon>
    </lineage>
</organism>
<dbReference type="EMBL" id="BMDD01000001">
    <property type="protein sequence ID" value="GGH74511.1"/>
    <property type="molecule type" value="Genomic_DNA"/>
</dbReference>
<comment type="caution">
    <text evidence="2">The sequence shown here is derived from an EMBL/GenBank/DDBJ whole genome shotgun (WGS) entry which is preliminary data.</text>
</comment>
<proteinExistence type="predicted"/>
<dbReference type="SUPFAM" id="SSF109854">
    <property type="entry name" value="DinB/YfiT-like putative metalloenzymes"/>
    <property type="match status" value="1"/>
</dbReference>
<reference evidence="3" key="1">
    <citation type="journal article" date="2019" name="Int. J. Syst. Evol. Microbiol.">
        <title>The Global Catalogue of Microorganisms (GCM) 10K type strain sequencing project: providing services to taxonomists for standard genome sequencing and annotation.</title>
        <authorList>
            <consortium name="The Broad Institute Genomics Platform"/>
            <consortium name="The Broad Institute Genome Sequencing Center for Infectious Disease"/>
            <person name="Wu L."/>
            <person name="Ma J."/>
        </authorList>
    </citation>
    <scope>NUCLEOTIDE SEQUENCE [LARGE SCALE GENOMIC DNA]</scope>
    <source>
        <strain evidence="3">CCM 8702</strain>
    </source>
</reference>
<dbReference type="InterPro" id="IPR024775">
    <property type="entry name" value="DinB-like"/>
</dbReference>
<dbReference type="Gene3D" id="1.20.120.450">
    <property type="entry name" value="dinb family like domain"/>
    <property type="match status" value="1"/>
</dbReference>
<feature type="domain" description="DinB-like" evidence="1">
    <location>
        <begin position="12"/>
        <end position="145"/>
    </location>
</feature>
<keyword evidence="3" id="KW-1185">Reference proteome</keyword>
<gene>
    <name evidence="2" type="ORF">GCM10007362_14680</name>
</gene>
<evidence type="ECO:0000313" key="3">
    <source>
        <dbReference type="Proteomes" id="UP000605427"/>
    </source>
</evidence>